<comment type="caution">
    <text evidence="2">The sequence shown here is derived from an EMBL/GenBank/DDBJ whole genome shotgun (WGS) entry which is preliminary data.</text>
</comment>
<dbReference type="EMBL" id="SMMX01000010">
    <property type="protein sequence ID" value="TDA21242.1"/>
    <property type="molecule type" value="Genomic_DNA"/>
</dbReference>
<dbReference type="PROSITE" id="PS51257">
    <property type="entry name" value="PROKAR_LIPOPROTEIN"/>
    <property type="match status" value="1"/>
</dbReference>
<keyword evidence="1" id="KW-1133">Transmembrane helix</keyword>
<dbReference type="Pfam" id="PF20122">
    <property type="entry name" value="DUF6512"/>
    <property type="match status" value="1"/>
</dbReference>
<keyword evidence="3" id="KW-1185">Reference proteome</keyword>
<accession>A0A4R4FCE3</accession>
<gene>
    <name evidence="2" type="ORF">E1963_12825</name>
</gene>
<feature type="transmembrane region" description="Helical" evidence="1">
    <location>
        <begin position="138"/>
        <end position="156"/>
    </location>
</feature>
<evidence type="ECO:0000256" key="1">
    <source>
        <dbReference type="SAM" id="Phobius"/>
    </source>
</evidence>
<keyword evidence="1" id="KW-0812">Transmembrane</keyword>
<evidence type="ECO:0000313" key="2">
    <source>
        <dbReference type="EMBL" id="TDA21242.1"/>
    </source>
</evidence>
<proteinExistence type="predicted"/>
<protein>
    <submittedName>
        <fullName evidence="2">Uncharacterized protein</fullName>
    </submittedName>
</protein>
<dbReference type="InterPro" id="IPR045407">
    <property type="entry name" value="DUF6512"/>
</dbReference>
<feature type="transmembrane region" description="Helical" evidence="1">
    <location>
        <begin position="50"/>
        <end position="68"/>
    </location>
</feature>
<feature type="transmembrane region" description="Helical" evidence="1">
    <location>
        <begin position="80"/>
        <end position="100"/>
    </location>
</feature>
<feature type="transmembrane region" description="Helical" evidence="1">
    <location>
        <begin position="106"/>
        <end position="126"/>
    </location>
</feature>
<dbReference type="RefSeq" id="WP_132278548.1">
    <property type="nucleotide sequence ID" value="NZ_JAOBST010000017.1"/>
</dbReference>
<feature type="transmembrane region" description="Helical" evidence="1">
    <location>
        <begin position="12"/>
        <end position="30"/>
    </location>
</feature>
<organism evidence="2 3">
    <name type="scientific">Extibacter muris</name>
    <dbReference type="NCBI Taxonomy" id="1796622"/>
    <lineage>
        <taxon>Bacteria</taxon>
        <taxon>Bacillati</taxon>
        <taxon>Bacillota</taxon>
        <taxon>Clostridia</taxon>
        <taxon>Lachnospirales</taxon>
        <taxon>Lachnospiraceae</taxon>
        <taxon>Extibacter</taxon>
    </lineage>
</organism>
<reference evidence="2 3" key="1">
    <citation type="journal article" date="2016" name="Nat. Microbiol.">
        <title>The Mouse Intestinal Bacterial Collection (miBC) provides host-specific insight into cultured diversity and functional potential of the gut microbiota.</title>
        <authorList>
            <person name="Lagkouvardos I."/>
            <person name="Pukall R."/>
            <person name="Abt B."/>
            <person name="Foesel B.U."/>
            <person name="Meier-Kolthoff J.P."/>
            <person name="Kumar N."/>
            <person name="Bresciani A."/>
            <person name="Martinez I."/>
            <person name="Just S."/>
            <person name="Ziegler C."/>
            <person name="Brugiroux S."/>
            <person name="Garzetti D."/>
            <person name="Wenning M."/>
            <person name="Bui T.P."/>
            <person name="Wang J."/>
            <person name="Hugenholtz F."/>
            <person name="Plugge C.M."/>
            <person name="Peterson D.A."/>
            <person name="Hornef M.W."/>
            <person name="Baines J.F."/>
            <person name="Smidt H."/>
            <person name="Walter J."/>
            <person name="Kristiansen K."/>
            <person name="Nielsen H.B."/>
            <person name="Haller D."/>
            <person name="Overmann J."/>
            <person name="Stecher B."/>
            <person name="Clavel T."/>
        </authorList>
    </citation>
    <scope>NUCLEOTIDE SEQUENCE [LARGE SCALE GENOMIC DNA]</scope>
    <source>
        <strain evidence="2 3">DSM 28560</strain>
    </source>
</reference>
<keyword evidence="1" id="KW-0472">Membrane</keyword>
<dbReference type="Proteomes" id="UP000295710">
    <property type="component" value="Unassembled WGS sequence"/>
</dbReference>
<name>A0A4R4FCE3_9FIRM</name>
<evidence type="ECO:0000313" key="3">
    <source>
        <dbReference type="Proteomes" id="UP000295710"/>
    </source>
</evidence>
<sequence>MIKKLYNKADLPYIIAVAVLGCLNHFLYEWTYESAAAALFCPVNESVWEHLKLLFFPYLFVVIFIYCYEHRTSLFRYFCSRLLAVLFGMSAIVVIFYTYTGIVGRSFVVLDIFIFFLSVLLAFRAAPVFYRCPVCKNASSLVFTGWILAVVCFFFFTCHPPNLPLFFSPV</sequence>
<dbReference type="AlphaFoldDB" id="A0A4R4FCE3"/>